<proteinExistence type="inferred from homology"/>
<dbReference type="Proteomes" id="UP000472971">
    <property type="component" value="Unassembled WGS sequence"/>
</dbReference>
<feature type="transmembrane region" description="Helical" evidence="6">
    <location>
        <begin position="190"/>
        <end position="212"/>
    </location>
</feature>
<comment type="similarity">
    <text evidence="2">Belongs to the TMEM19 family.</text>
</comment>
<dbReference type="PANTHER" id="PTHR13353">
    <property type="entry name" value="TRANSMEMBRANE PROTEIN 19"/>
    <property type="match status" value="1"/>
</dbReference>
<evidence type="ECO:0000256" key="4">
    <source>
        <dbReference type="ARBA" id="ARBA00022989"/>
    </source>
</evidence>
<keyword evidence="4 6" id="KW-1133">Transmembrane helix</keyword>
<evidence type="ECO:0000256" key="6">
    <source>
        <dbReference type="SAM" id="Phobius"/>
    </source>
</evidence>
<name>A0A6B3VSJ8_9BACI</name>
<dbReference type="EMBL" id="JAAIWN010000002">
    <property type="protein sequence ID" value="NEY80198.1"/>
    <property type="molecule type" value="Genomic_DNA"/>
</dbReference>
<feature type="transmembrane region" description="Helical" evidence="6">
    <location>
        <begin position="159"/>
        <end position="183"/>
    </location>
</feature>
<comment type="subcellular location">
    <subcellularLocation>
        <location evidence="1">Membrane</location>
        <topology evidence="1">Multi-pass membrane protein</topology>
    </subcellularLocation>
</comment>
<reference evidence="8 9" key="1">
    <citation type="submission" date="2020-02" db="EMBL/GenBank/DDBJ databases">
        <title>Bacillus aquiflavi sp. nov., isolated from yellow water of strong flavor Chinese baijiu in Yibin region of China.</title>
        <authorList>
            <person name="Xie J."/>
        </authorList>
    </citation>
    <scope>NUCLEOTIDE SEQUENCE [LARGE SCALE GENOMIC DNA]</scope>
    <source>
        <strain evidence="8 9">3H-10</strain>
    </source>
</reference>
<evidence type="ECO:0000256" key="5">
    <source>
        <dbReference type="ARBA" id="ARBA00023136"/>
    </source>
</evidence>
<feature type="transmembrane region" description="Helical" evidence="6">
    <location>
        <begin position="248"/>
        <end position="267"/>
    </location>
</feature>
<evidence type="ECO:0000313" key="10">
    <source>
        <dbReference type="Proteomes" id="UP000570010"/>
    </source>
</evidence>
<comment type="caution">
    <text evidence="8">The sequence shown here is derived from an EMBL/GenBank/DDBJ whole genome shotgun (WGS) entry which is preliminary data.</text>
</comment>
<keyword evidence="9" id="KW-1185">Reference proteome</keyword>
<evidence type="ECO:0000256" key="1">
    <source>
        <dbReference type="ARBA" id="ARBA00004141"/>
    </source>
</evidence>
<evidence type="ECO:0000313" key="7">
    <source>
        <dbReference type="EMBL" id="MBA4535823.1"/>
    </source>
</evidence>
<dbReference type="InterPro" id="IPR002794">
    <property type="entry name" value="DUF92_TMEM19"/>
</dbReference>
<dbReference type="AlphaFoldDB" id="A0A6B3VSJ8"/>
<evidence type="ECO:0000256" key="3">
    <source>
        <dbReference type="ARBA" id="ARBA00022692"/>
    </source>
</evidence>
<keyword evidence="5 6" id="KW-0472">Membrane</keyword>
<sequence length="271" mass="29353">MRLFQLSIEQLFICLFIIFTVLVGYFVHSLTKTGAIAAAIVGFFVASGFGINGLLLLGSFFVSSSLLSKFKATQKVSLSQIVEKGERRDWQQVFANGGVAAVASLLFFYTESMLFHMTFLIVVASSNADTWASEIGALSKQKPLTIKGLQKVEKGTSGAVSLLGTVAAFLGALFIAIVALFLFKGIDGKVMIFIMLFGFLGSVIDTLFGAFLQVTYKCRKCGLITEKKQHCDRETKQISGFSIVNNDVVNFLSGLIAAAAGSTIYFMSEFI</sequence>
<accession>A0A6B3VSJ8</accession>
<gene>
    <name evidence="8" type="ORF">G4D64_01390</name>
    <name evidence="7" type="ORF">H1Z61_01395</name>
</gene>
<feature type="transmembrane region" description="Helical" evidence="6">
    <location>
        <begin position="36"/>
        <end position="62"/>
    </location>
</feature>
<protein>
    <submittedName>
        <fullName evidence="8">DUF92 domain-containing protein</fullName>
    </submittedName>
</protein>
<evidence type="ECO:0000313" key="9">
    <source>
        <dbReference type="Proteomes" id="UP000472971"/>
    </source>
</evidence>
<dbReference type="EMBL" id="JACEIO010000002">
    <property type="protein sequence ID" value="MBA4535823.1"/>
    <property type="molecule type" value="Genomic_DNA"/>
</dbReference>
<dbReference type="Proteomes" id="UP000570010">
    <property type="component" value="Unassembled WGS sequence"/>
</dbReference>
<organism evidence="8 9">
    <name type="scientific">Bacillus aquiflavi</name>
    <dbReference type="NCBI Taxonomy" id="2672567"/>
    <lineage>
        <taxon>Bacteria</taxon>
        <taxon>Bacillati</taxon>
        <taxon>Bacillota</taxon>
        <taxon>Bacilli</taxon>
        <taxon>Bacillales</taxon>
        <taxon>Bacillaceae</taxon>
        <taxon>Bacillus</taxon>
    </lineage>
</organism>
<reference evidence="7 10" key="2">
    <citation type="submission" date="2020-07" db="EMBL/GenBank/DDBJ databases">
        <authorList>
            <person name="Feng H."/>
        </authorList>
    </citation>
    <scope>NUCLEOTIDE SEQUENCE [LARGE SCALE GENOMIC DNA]</scope>
    <source>
        <strain evidence="7">S-12</strain>
        <strain evidence="10">s-12</strain>
    </source>
</reference>
<dbReference type="Pfam" id="PF01940">
    <property type="entry name" value="DUF92"/>
    <property type="match status" value="1"/>
</dbReference>
<feature type="transmembrane region" description="Helical" evidence="6">
    <location>
        <begin position="12"/>
        <end position="30"/>
    </location>
</feature>
<dbReference type="GO" id="GO:0016020">
    <property type="term" value="C:membrane"/>
    <property type="evidence" value="ECO:0007669"/>
    <property type="project" value="UniProtKB-SubCell"/>
</dbReference>
<evidence type="ECO:0000313" key="8">
    <source>
        <dbReference type="EMBL" id="NEY80198.1"/>
    </source>
</evidence>
<evidence type="ECO:0000256" key="2">
    <source>
        <dbReference type="ARBA" id="ARBA00009012"/>
    </source>
</evidence>
<dbReference type="PANTHER" id="PTHR13353:SF5">
    <property type="entry name" value="TRANSMEMBRANE PROTEIN 19"/>
    <property type="match status" value="1"/>
</dbReference>
<keyword evidence="3 6" id="KW-0812">Transmembrane</keyword>